<dbReference type="HAMAP" id="MF_01451">
    <property type="entry name" value="AddA"/>
    <property type="match status" value="1"/>
</dbReference>
<dbReference type="GO" id="GO:0008408">
    <property type="term" value="F:3'-5' exonuclease activity"/>
    <property type="evidence" value="ECO:0007669"/>
    <property type="project" value="UniProtKB-UniRule"/>
</dbReference>
<feature type="binding site" evidence="14">
    <location>
        <begin position="33"/>
        <end position="40"/>
    </location>
    <ligand>
        <name>ATP</name>
        <dbReference type="ChEBI" id="CHEBI:30616"/>
    </ligand>
</feature>
<keyword evidence="1 13" id="KW-0540">Nuclease</keyword>
<comment type="similarity">
    <text evidence="13">Belongs to the helicase family. AddA subfamily.</text>
</comment>
<evidence type="ECO:0000256" key="8">
    <source>
        <dbReference type="ARBA" id="ARBA00023125"/>
    </source>
</evidence>
<evidence type="ECO:0000256" key="4">
    <source>
        <dbReference type="ARBA" id="ARBA00022801"/>
    </source>
</evidence>
<feature type="domain" description="UvrD-like helicase C-terminal" evidence="16">
    <location>
        <begin position="502"/>
        <end position="792"/>
    </location>
</feature>
<evidence type="ECO:0000313" key="17">
    <source>
        <dbReference type="EMBL" id="RKD69768.1"/>
    </source>
</evidence>
<dbReference type="PROSITE" id="PS51198">
    <property type="entry name" value="UVRD_HELICASE_ATP_BIND"/>
    <property type="match status" value="1"/>
</dbReference>
<keyword evidence="18" id="KW-1185">Reference proteome</keyword>
<keyword evidence="8 13" id="KW-0238">DNA-binding</keyword>
<dbReference type="SUPFAM" id="SSF52980">
    <property type="entry name" value="Restriction endonuclease-like"/>
    <property type="match status" value="1"/>
</dbReference>
<comment type="catalytic activity">
    <reaction evidence="11 13">
        <text>Couples ATP hydrolysis with the unwinding of duplex DNA by translocating in the 3'-5' direction.</text>
        <dbReference type="EC" id="5.6.2.4"/>
    </reaction>
</comment>
<evidence type="ECO:0000259" key="15">
    <source>
        <dbReference type="PROSITE" id="PS51198"/>
    </source>
</evidence>
<evidence type="ECO:0000256" key="9">
    <source>
        <dbReference type="ARBA" id="ARBA00023204"/>
    </source>
</evidence>
<dbReference type="CDD" id="cd17932">
    <property type="entry name" value="DEXQc_UvrD"/>
    <property type="match status" value="1"/>
</dbReference>
<comment type="function">
    <text evidence="13">The heterodimer acts as both an ATP-dependent DNA helicase and an ATP-dependent, dual-direction single-stranded exonuclease. Recognizes the chi site generating a DNA molecule suitable for the initiation of homologous recombination. The AddA nuclease domain is required for chi fragment generation; this subunit has the helicase and 3' -&gt; 5' nuclease activities.</text>
</comment>
<dbReference type="PROSITE" id="PS51217">
    <property type="entry name" value="UVRD_HELICASE_CTER"/>
    <property type="match status" value="1"/>
</dbReference>
<dbReference type="InterPro" id="IPR014016">
    <property type="entry name" value="UvrD-like_ATP-bd"/>
</dbReference>
<dbReference type="GO" id="GO:0005524">
    <property type="term" value="F:ATP binding"/>
    <property type="evidence" value="ECO:0007669"/>
    <property type="project" value="UniProtKB-UniRule"/>
</dbReference>
<dbReference type="Pfam" id="PF00580">
    <property type="entry name" value="UvrD-helicase"/>
    <property type="match status" value="1"/>
</dbReference>
<evidence type="ECO:0000256" key="7">
    <source>
        <dbReference type="ARBA" id="ARBA00022840"/>
    </source>
</evidence>
<keyword evidence="4 13" id="KW-0378">Hydrolase</keyword>
<keyword evidence="10 13" id="KW-0413">Isomerase</keyword>
<dbReference type="InterPro" id="IPR014152">
    <property type="entry name" value="AddA"/>
</dbReference>
<organism evidence="17 18">
    <name type="scientific">Sinobaca qinghaiensis</name>
    <dbReference type="NCBI Taxonomy" id="342944"/>
    <lineage>
        <taxon>Bacteria</taxon>
        <taxon>Bacillati</taxon>
        <taxon>Bacillota</taxon>
        <taxon>Bacilli</taxon>
        <taxon>Bacillales</taxon>
        <taxon>Sporolactobacillaceae</taxon>
        <taxon>Sinobaca</taxon>
    </lineage>
</organism>
<sequence>MKRTRKTKPENVRWTDSQWEAISGSGADTLVAAAAGSGKTAVLVERVIQKIINEENGIDIDRLLIVTFTNAAAAEMKTRIGKALEREIHENPGSLHLRRQLSLLNKAQISSLHSFCMSVIRRHYFQVELDPKFRVLDETEGEWIKEEILEQILEEKYEQPESSFFIQAADSYSGSRNDERLRQLIRRLYDFSRAHPDPSSWLGEMSSQYETLSGDNINEHPWSREIIQEIHITLEGALRMLYRAEELAHAPSGPLPYAEAIQSDIEQLSIIKDYTTLEQLYAGVHAVSSKGLKPITKKHEVDESLKVEAKQLRDKSKDILKNIKELLYQSPEKMLEDMHFMVPAVKELTTAAKELNSRFTESKRDKGVADFSDLEHLTLQILRDQSGSVQASAYYQDHFQEVLVDEYQDTNYVQEAILQLVAAPDRLFMVGDVKQSIYRFRLAEPGLFIDKYERYTTEDSENGWKINLDKNFRSRRNVIDASNFIFKQLMDKDIGGIAYDREAALKQGNEGFQSEEDPSADIAVINRGTPLSGTEVDESQEDTEKAVLEARYIAGRIQQMMDAKKQIIDDRTGEPRPVRYSDFVILMRSMAWSTAMMEEFRELQIPVYAELRTGYFKAVEIHIILSLLHVIDNPIQDIPLASVLRSPIGQFSEEDMAEIRMADTGGTYYDALLAASETATCREKIHSFLVTLEEWRTYSRQESLPEFIWRLLQESGYYDFAGGLPGGKQRQANLLALYDRARAYEQTSFRGLFRFLRFVERLQEKGDDMGTARTLGEKEEVVRLMTIHKSKGLEFPVVFLSGLSKDFNMRDMYSDILLHQNLGIGTKYINPSKRIVKTSLPQAAIKIREKKELLAEEMRVLYVGLTRAKEQFILVGTVKDAASEFSKWAVTAGQAADTLSAFDRLQAKTFFDWIMPAVLRHADHAEWQESSRMDFLSDTSSWNVEVVEQHTLTGEKEEPEQVNQKEKEALIHLETVPGYTQENEEVGARMNWEYPYAHTVVLRSKQTVSEWKQAISDPYSEQPALQTGFRSAGAERPRFLQEKTVTPQERGTAFHIVMEHVSLEGSVTTADLTELKKRLVAGNWLTEEQAEVIDENKIQPFFESRLGKELMESADVWREVAFTYGRPVPEGDGDITVLQGMADCVFRNSEGRLVLIDYKTDRLSNVENKTQEEHIAGMKEKYQFQLDVYREALSAIWEEPVQEAYIYAFDQELVIPMNKEGARYE</sequence>
<dbReference type="InterPro" id="IPR011604">
    <property type="entry name" value="PDDEXK-like_dom_sf"/>
</dbReference>
<dbReference type="PANTHER" id="PTHR11070:SF48">
    <property type="entry name" value="ATP-DEPENDENT HELICASE_NUCLEASE SUBUNIT A"/>
    <property type="match status" value="1"/>
</dbReference>
<dbReference type="RefSeq" id="WP_120194322.1">
    <property type="nucleotide sequence ID" value="NZ_RAPK01000011.1"/>
</dbReference>
<dbReference type="EC" id="5.6.2.4" evidence="13"/>
<comment type="subunit">
    <text evidence="13">Heterodimer of AddA and AddB/RexB.</text>
</comment>
<protein>
    <recommendedName>
        <fullName evidence="13">ATP-dependent helicase/nuclease subunit A</fullName>
        <ecNumber evidence="13">3.1.-.-</ecNumber>
        <ecNumber evidence="13">5.6.2.4</ecNumber>
    </recommendedName>
    <alternativeName>
        <fullName evidence="13">ATP-dependent helicase/nuclease AddA</fullName>
    </alternativeName>
    <alternativeName>
        <fullName evidence="13">DNA 3'-5' helicase AddA</fullName>
    </alternativeName>
</protein>
<comment type="cofactor">
    <cofactor evidence="13">
        <name>Mg(2+)</name>
        <dbReference type="ChEBI" id="CHEBI:18420"/>
    </cofactor>
</comment>
<proteinExistence type="inferred from homology"/>
<dbReference type="Gene3D" id="3.40.50.300">
    <property type="entry name" value="P-loop containing nucleotide triphosphate hydrolases"/>
    <property type="match status" value="4"/>
</dbReference>
<dbReference type="GO" id="GO:0005829">
    <property type="term" value="C:cytosol"/>
    <property type="evidence" value="ECO:0007669"/>
    <property type="project" value="TreeGrafter"/>
</dbReference>
<keyword evidence="6 13" id="KW-0269">Exonuclease</keyword>
<dbReference type="Gene3D" id="3.90.320.10">
    <property type="match status" value="1"/>
</dbReference>
<evidence type="ECO:0000256" key="6">
    <source>
        <dbReference type="ARBA" id="ARBA00022839"/>
    </source>
</evidence>
<dbReference type="GO" id="GO:0003690">
    <property type="term" value="F:double-stranded DNA binding"/>
    <property type="evidence" value="ECO:0007669"/>
    <property type="project" value="UniProtKB-UniRule"/>
</dbReference>
<keyword evidence="5 13" id="KW-0347">Helicase</keyword>
<dbReference type="Pfam" id="PF12705">
    <property type="entry name" value="PDDEXK_1"/>
    <property type="match status" value="1"/>
</dbReference>
<dbReference type="InterPro" id="IPR000212">
    <property type="entry name" value="DNA_helicase_UvrD/REP"/>
</dbReference>
<keyword evidence="7 13" id="KW-0067">ATP-binding</keyword>
<dbReference type="InterPro" id="IPR027417">
    <property type="entry name" value="P-loop_NTPase"/>
</dbReference>
<feature type="domain" description="UvrD-like helicase ATP-binding" evidence="15">
    <location>
        <begin position="12"/>
        <end position="475"/>
    </location>
</feature>
<evidence type="ECO:0000256" key="11">
    <source>
        <dbReference type="ARBA" id="ARBA00034617"/>
    </source>
</evidence>
<dbReference type="InterPro" id="IPR011335">
    <property type="entry name" value="Restrct_endonuc-II-like"/>
</dbReference>
<gene>
    <name evidence="13" type="primary">addA</name>
    <name evidence="17" type="ORF">ATL39_3195</name>
</gene>
<evidence type="ECO:0000313" key="18">
    <source>
        <dbReference type="Proteomes" id="UP000285120"/>
    </source>
</evidence>
<evidence type="ECO:0000256" key="2">
    <source>
        <dbReference type="ARBA" id="ARBA00022741"/>
    </source>
</evidence>
<dbReference type="GO" id="GO:0043138">
    <property type="term" value="F:3'-5' DNA helicase activity"/>
    <property type="evidence" value="ECO:0007669"/>
    <property type="project" value="UniProtKB-UniRule"/>
</dbReference>
<accession>A0A419UXA4</accession>
<comment type="caution">
    <text evidence="17">The sequence shown here is derived from an EMBL/GenBank/DDBJ whole genome shotgun (WGS) entry which is preliminary data.</text>
</comment>
<dbReference type="FunFam" id="3.40.50.300:FF:001236">
    <property type="entry name" value="ATP-dependent helicase/nuclease subunit A"/>
    <property type="match status" value="1"/>
</dbReference>
<keyword evidence="2 13" id="KW-0547">Nucleotide-binding</keyword>
<dbReference type="EC" id="3.1.-.-" evidence="13"/>
<dbReference type="SUPFAM" id="SSF52540">
    <property type="entry name" value="P-loop containing nucleoside triphosphate hydrolases"/>
    <property type="match status" value="1"/>
</dbReference>
<evidence type="ECO:0000256" key="13">
    <source>
        <dbReference type="HAMAP-Rule" id="MF_01451"/>
    </source>
</evidence>
<keyword evidence="9 13" id="KW-0234">DNA repair</keyword>
<comment type="catalytic activity">
    <reaction evidence="12 13">
        <text>ATP + H2O = ADP + phosphate + H(+)</text>
        <dbReference type="Rhea" id="RHEA:13065"/>
        <dbReference type="ChEBI" id="CHEBI:15377"/>
        <dbReference type="ChEBI" id="CHEBI:15378"/>
        <dbReference type="ChEBI" id="CHEBI:30616"/>
        <dbReference type="ChEBI" id="CHEBI:43474"/>
        <dbReference type="ChEBI" id="CHEBI:456216"/>
        <dbReference type="EC" id="5.6.2.4"/>
    </reaction>
</comment>
<dbReference type="GO" id="GO:0033202">
    <property type="term" value="C:DNA helicase complex"/>
    <property type="evidence" value="ECO:0007669"/>
    <property type="project" value="TreeGrafter"/>
</dbReference>
<dbReference type="InterPro" id="IPR014017">
    <property type="entry name" value="DNA_helicase_UvrD-like_C"/>
</dbReference>
<evidence type="ECO:0000256" key="5">
    <source>
        <dbReference type="ARBA" id="ARBA00022806"/>
    </source>
</evidence>
<name>A0A419UXA4_9BACL</name>
<dbReference type="PANTHER" id="PTHR11070">
    <property type="entry name" value="UVRD / RECB / PCRA DNA HELICASE FAMILY MEMBER"/>
    <property type="match status" value="1"/>
</dbReference>
<dbReference type="OrthoDB" id="9810135at2"/>
<evidence type="ECO:0000259" key="16">
    <source>
        <dbReference type="PROSITE" id="PS51217"/>
    </source>
</evidence>
<evidence type="ECO:0000256" key="12">
    <source>
        <dbReference type="ARBA" id="ARBA00048988"/>
    </source>
</evidence>
<dbReference type="InterPro" id="IPR038726">
    <property type="entry name" value="PDDEXK_AddAB-type"/>
</dbReference>
<dbReference type="AlphaFoldDB" id="A0A419UXA4"/>
<evidence type="ECO:0000256" key="3">
    <source>
        <dbReference type="ARBA" id="ARBA00022763"/>
    </source>
</evidence>
<dbReference type="NCBIfam" id="TIGR02785">
    <property type="entry name" value="addA_Gpos"/>
    <property type="match status" value="1"/>
</dbReference>
<dbReference type="GO" id="GO:0000724">
    <property type="term" value="P:double-strand break repair via homologous recombination"/>
    <property type="evidence" value="ECO:0007669"/>
    <property type="project" value="UniProtKB-UniRule"/>
</dbReference>
<reference evidence="17 18" key="1">
    <citation type="submission" date="2018-09" db="EMBL/GenBank/DDBJ databases">
        <title>Genomic Encyclopedia of Archaeal and Bacterial Type Strains, Phase II (KMG-II): from individual species to whole genera.</title>
        <authorList>
            <person name="Goeker M."/>
        </authorList>
    </citation>
    <scope>NUCLEOTIDE SEQUENCE [LARGE SCALE GENOMIC DNA]</scope>
    <source>
        <strain evidence="17 18">DSM 17008</strain>
    </source>
</reference>
<evidence type="ECO:0000256" key="10">
    <source>
        <dbReference type="ARBA" id="ARBA00023235"/>
    </source>
</evidence>
<evidence type="ECO:0000256" key="14">
    <source>
        <dbReference type="PROSITE-ProRule" id="PRU00560"/>
    </source>
</evidence>
<dbReference type="Pfam" id="PF13361">
    <property type="entry name" value="UvrD_C"/>
    <property type="match status" value="1"/>
</dbReference>
<keyword evidence="3 13" id="KW-0227">DNA damage</keyword>
<dbReference type="Proteomes" id="UP000285120">
    <property type="component" value="Unassembled WGS sequence"/>
</dbReference>
<dbReference type="EMBL" id="RAPK01000011">
    <property type="protein sequence ID" value="RKD69768.1"/>
    <property type="molecule type" value="Genomic_DNA"/>
</dbReference>
<evidence type="ECO:0000256" key="1">
    <source>
        <dbReference type="ARBA" id="ARBA00022722"/>
    </source>
</evidence>
<dbReference type="GO" id="GO:0016887">
    <property type="term" value="F:ATP hydrolysis activity"/>
    <property type="evidence" value="ECO:0007669"/>
    <property type="project" value="RHEA"/>
</dbReference>